<evidence type="ECO:0000313" key="1">
    <source>
        <dbReference type="EMBL" id="AFY00817.1"/>
    </source>
</evidence>
<reference evidence="1 2" key="1">
    <citation type="journal article" date="2012" name="BMC Genomics">
        <title>Genome analysis of a simultaneously predatory and prey-independent, novel Bdellovibrio bacteriovorus from the River Tiber, supports in silico predictions of both ancient and recent lateral gene transfer from diverse bacteria.</title>
        <authorList>
            <person name="Hobley L."/>
            <person name="Lerner T.R."/>
            <person name="Williams L.E."/>
            <person name="Lambert C."/>
            <person name="Till R."/>
            <person name="Milner D.S."/>
            <person name="Basford S.M."/>
            <person name="Capeness M.J."/>
            <person name="Fenton A.K."/>
            <person name="Atterbury R.J."/>
            <person name="Harris M.A."/>
            <person name="Sockett R.E."/>
        </authorList>
    </citation>
    <scope>NUCLEOTIDE SEQUENCE [LARGE SCALE GENOMIC DNA]</scope>
    <source>
        <strain evidence="1 2">Tiberius</strain>
    </source>
</reference>
<dbReference type="AlphaFoldDB" id="K7ZET8"/>
<organism evidence="1 2">
    <name type="scientific">Bdellovibrio bacteriovorus str. Tiberius</name>
    <dbReference type="NCBI Taxonomy" id="1069642"/>
    <lineage>
        <taxon>Bacteria</taxon>
        <taxon>Pseudomonadati</taxon>
        <taxon>Bdellovibrionota</taxon>
        <taxon>Bdellovibrionia</taxon>
        <taxon>Bdellovibrionales</taxon>
        <taxon>Pseudobdellovibrionaceae</taxon>
        <taxon>Bdellovibrio</taxon>
    </lineage>
</organism>
<accession>K7ZET8</accession>
<evidence type="ECO:0000313" key="2">
    <source>
        <dbReference type="Proteomes" id="UP000010074"/>
    </source>
</evidence>
<proteinExistence type="predicted"/>
<name>K7ZET8_BDEBC</name>
<dbReference type="Proteomes" id="UP000010074">
    <property type="component" value="Chromosome"/>
</dbReference>
<dbReference type="KEGG" id="bbat:Bdt_1117"/>
<dbReference type="HOGENOM" id="CLU_2520894_0_0_7"/>
<sequence length="84" mass="9702">MVWHLSFLKGALPENVEFQSFYVPYYSASSELELDVLFVKGTHFSKEGSSVVLKEPEVLDEDGKRMSLDILDGKFFVFLEEYSR</sequence>
<protein>
    <submittedName>
        <fullName evidence="1">Uncharacterized protein</fullName>
    </submittedName>
</protein>
<gene>
    <name evidence="1" type="ORF">Bdt_1117</name>
</gene>
<dbReference type="EMBL" id="CP002930">
    <property type="protein sequence ID" value="AFY00817.1"/>
    <property type="molecule type" value="Genomic_DNA"/>
</dbReference>